<dbReference type="OMA" id="KMQLLCI"/>
<dbReference type="EMBL" id="GL439184">
    <property type="protein sequence ID" value="EFN67646.1"/>
    <property type="molecule type" value="Genomic_DNA"/>
</dbReference>
<organism evidence="2">
    <name type="scientific">Camponotus floridanus</name>
    <name type="common">Florida carpenter ant</name>
    <dbReference type="NCBI Taxonomy" id="104421"/>
    <lineage>
        <taxon>Eukaryota</taxon>
        <taxon>Metazoa</taxon>
        <taxon>Ecdysozoa</taxon>
        <taxon>Arthropoda</taxon>
        <taxon>Hexapoda</taxon>
        <taxon>Insecta</taxon>
        <taxon>Pterygota</taxon>
        <taxon>Neoptera</taxon>
        <taxon>Endopterygota</taxon>
        <taxon>Hymenoptera</taxon>
        <taxon>Apocrita</taxon>
        <taxon>Aculeata</taxon>
        <taxon>Formicoidea</taxon>
        <taxon>Formicidae</taxon>
        <taxon>Formicinae</taxon>
        <taxon>Camponotus</taxon>
    </lineage>
</organism>
<dbReference type="Proteomes" id="UP000000311">
    <property type="component" value="Unassembled WGS sequence"/>
</dbReference>
<accession>E2AFZ6</accession>
<protein>
    <recommendedName>
        <fullName evidence="3">Circadian clock-controlled protein</fullName>
    </recommendedName>
</protein>
<dbReference type="AlphaFoldDB" id="E2AFZ6"/>
<sequence length="561" mass="64693">INPCEQNSTNYFDCLKNCAEELWPRIIKGFPKYKLPILDPLFYGNSKYVINRGEIYGELNVYNVTVAGIRKTQFLTVRMYIRDDGYHFEVDVKVPRLIIDGDSNAIGNLGAIRMGGKGHFNLTLENVKASFYAIGHAEHDKLVLEHFRIIPIVEKLKFHLDDFFEGNKEFTVTTCKRNSIDYSTCLKVALEESWPRFQKGLPEFDFPRLEPLFYTNGKFVFNRNGISGEVNVINATIFGLAITRFLDVRPHFLDDVFRLEIDTLMPKVFIYSYVSGEANLGEIRGYGAGQLDIIMNGNNVTWDITGHIKNDTWTIEHFQYIITIGRLKVQLIDFFDGNKELTVTICKRNSPNYSNCLKLAIEEAWPRFVKGLPEFDFPSLDPLSYEYGEFEFQRNEIYGRINLSNVITKGLTNISFLSVKPHFLDDGFRLEIDTNVPKMFIKGNCKAEGKVGGFQMGGKGRFNLTLENIRGTWDLIGNVTNDRWTVERFHFMPSVGNMKIHFDDLFNGNEELNNIAMLFVNEYWPILYRAMLPITSVKWDPWLADTANRFFSKVSFSKLFP</sequence>
<dbReference type="SMART" id="SM00700">
    <property type="entry name" value="JHBP"/>
    <property type="match status" value="2"/>
</dbReference>
<evidence type="ECO:0000313" key="2">
    <source>
        <dbReference type="Proteomes" id="UP000000311"/>
    </source>
</evidence>
<evidence type="ECO:0008006" key="3">
    <source>
        <dbReference type="Google" id="ProtNLM"/>
    </source>
</evidence>
<dbReference type="Pfam" id="PF06585">
    <property type="entry name" value="JHBP"/>
    <property type="match status" value="2"/>
</dbReference>
<dbReference type="PANTHER" id="PTHR11008">
    <property type="entry name" value="PROTEIN TAKEOUT-LIKE PROTEIN"/>
    <property type="match status" value="1"/>
</dbReference>
<dbReference type="InterPro" id="IPR038606">
    <property type="entry name" value="To_sf"/>
</dbReference>
<reference evidence="1 2" key="1">
    <citation type="journal article" date="2010" name="Science">
        <title>Genomic comparison of the ants Camponotus floridanus and Harpegnathos saltator.</title>
        <authorList>
            <person name="Bonasio R."/>
            <person name="Zhang G."/>
            <person name="Ye C."/>
            <person name="Mutti N.S."/>
            <person name="Fang X."/>
            <person name="Qin N."/>
            <person name="Donahue G."/>
            <person name="Yang P."/>
            <person name="Li Q."/>
            <person name="Li C."/>
            <person name="Zhang P."/>
            <person name="Huang Z."/>
            <person name="Berger S.L."/>
            <person name="Reinberg D."/>
            <person name="Wang J."/>
            <person name="Liebig J."/>
        </authorList>
    </citation>
    <scope>NUCLEOTIDE SEQUENCE [LARGE SCALE GENOMIC DNA]</scope>
    <source>
        <strain evidence="2">C129</strain>
    </source>
</reference>
<dbReference type="GO" id="GO:0005615">
    <property type="term" value="C:extracellular space"/>
    <property type="evidence" value="ECO:0007669"/>
    <property type="project" value="TreeGrafter"/>
</dbReference>
<feature type="non-terminal residue" evidence="1">
    <location>
        <position position="1"/>
    </location>
</feature>
<name>E2AFZ6_CAMFO</name>
<evidence type="ECO:0000313" key="1">
    <source>
        <dbReference type="EMBL" id="EFN67646.1"/>
    </source>
</evidence>
<proteinExistence type="predicted"/>
<dbReference type="Gene3D" id="3.15.10.30">
    <property type="entry name" value="Haemolymph juvenile hormone binding protein"/>
    <property type="match status" value="3"/>
</dbReference>
<dbReference type="PANTHER" id="PTHR11008:SF18">
    <property type="entry name" value="BCDNA.GH05536-RELATED"/>
    <property type="match status" value="1"/>
</dbReference>
<dbReference type="InterPro" id="IPR010562">
    <property type="entry name" value="Haemolymph_juvenile_hormone-bd"/>
</dbReference>
<dbReference type="OrthoDB" id="8196554at2759"/>
<keyword evidence="2" id="KW-1185">Reference proteome</keyword>
<gene>
    <name evidence="1" type="ORF">EAG_11679</name>
</gene>
<dbReference type="InParanoid" id="E2AFZ6"/>